<proteinExistence type="predicted"/>
<dbReference type="Proteomes" id="UP000663825">
    <property type="component" value="Unassembled WGS sequence"/>
</dbReference>
<protein>
    <recommendedName>
        <fullName evidence="1">CPSF6/7 RSLD domain-containing protein</fullName>
    </recommendedName>
</protein>
<evidence type="ECO:0000313" key="2">
    <source>
        <dbReference type="EMBL" id="CAF2986334.1"/>
    </source>
</evidence>
<accession>A0A817KGH0</accession>
<evidence type="ECO:0000259" key="1">
    <source>
        <dbReference type="Pfam" id="PF25524"/>
    </source>
</evidence>
<dbReference type="EMBL" id="CAJNXB010000020">
    <property type="protein sequence ID" value="CAF2986334.1"/>
    <property type="molecule type" value="Genomic_DNA"/>
</dbReference>
<name>A0A817KGH0_9BILA</name>
<dbReference type="OrthoDB" id="10042505at2759"/>
<organism evidence="2 3">
    <name type="scientific">Rotaria socialis</name>
    <dbReference type="NCBI Taxonomy" id="392032"/>
    <lineage>
        <taxon>Eukaryota</taxon>
        <taxon>Metazoa</taxon>
        <taxon>Spiralia</taxon>
        <taxon>Gnathifera</taxon>
        <taxon>Rotifera</taxon>
        <taxon>Eurotatoria</taxon>
        <taxon>Bdelloidea</taxon>
        <taxon>Philodinida</taxon>
        <taxon>Philodinidae</taxon>
        <taxon>Rotaria</taxon>
    </lineage>
</organism>
<gene>
    <name evidence="2" type="ORF">TIS948_LOCUS729</name>
</gene>
<dbReference type="InterPro" id="IPR057951">
    <property type="entry name" value="CPSF6/7_RSLD_N"/>
</dbReference>
<sequence>MTIRTEPVPFVLARPSQIAPQSSLLKVNYELDIQRNRAETSEILKRAVTETDYGRAREMINVQLAKIRSSASAQSPLCQQLISDLEFQYSSQREFQTTMTNMYMQHGQERATYSTANAISANCYMTSGQERFRRRLMV</sequence>
<comment type="caution">
    <text evidence="2">The sequence shown here is derived from an EMBL/GenBank/DDBJ whole genome shotgun (WGS) entry which is preliminary data.</text>
</comment>
<evidence type="ECO:0000313" key="3">
    <source>
        <dbReference type="Proteomes" id="UP000663825"/>
    </source>
</evidence>
<reference evidence="2" key="1">
    <citation type="submission" date="2021-02" db="EMBL/GenBank/DDBJ databases">
        <authorList>
            <person name="Nowell W R."/>
        </authorList>
    </citation>
    <scope>NUCLEOTIDE SEQUENCE</scope>
</reference>
<feature type="domain" description="CPSF6/7 RSLD" evidence="1">
    <location>
        <begin position="28"/>
        <end position="88"/>
    </location>
</feature>
<dbReference type="Pfam" id="PF25524">
    <property type="entry name" value="RSLD_CPSF6"/>
    <property type="match status" value="1"/>
</dbReference>
<dbReference type="AlphaFoldDB" id="A0A817KGH0"/>